<dbReference type="FunFam" id="1.10.287.130:FF:000002">
    <property type="entry name" value="Two-component osmosensing histidine kinase"/>
    <property type="match status" value="1"/>
</dbReference>
<dbReference type="Pfam" id="PF02518">
    <property type="entry name" value="HATPase_c"/>
    <property type="match status" value="1"/>
</dbReference>
<feature type="domain" description="Histidine kinase" evidence="10">
    <location>
        <begin position="207"/>
        <end position="427"/>
    </location>
</feature>
<dbReference type="Gene3D" id="3.30.565.10">
    <property type="entry name" value="Histidine kinase-like ATPase, C-terminal domain"/>
    <property type="match status" value="1"/>
</dbReference>
<sequence>MFKWYLHKLANRTFSKETSYNEHFFLVTVALSFWFTFVSTVTNLLIGLHGIVTIWTAVMSASFIPIFFLGRHPQRRIRKFAISTFFVTVLISLNGMWIYNGGSQSPSPIIFVALMALIIYFNPKPGSPLISLLLGVNIVLLLILEWQYPQIIVSYESEQQRILDYIVVIVYLFAAVIPTLAYAKRKLLTEKEVAEKDNKEKSAYLANMSHEIRTPMNAIVGFTELLQHSGLSPRERNEYISIIRENSELLLTLINDILDLSKLEANLVEKHISTFSIESLFSQVYNAHFTQARKLGLFLEKDLPLELKNAVIESDRTLLFQIFSNLITNALKVTHEGDIRFGVRKKSDRISFFVFDTGPGIPREQQKRIFERFSQLNNTRKNTDNPEGVGLGLSICKALLDLLGGEINLHSEVNRGSTFIFSFPSSIVKYFSHTFQEEGEECNIVN</sequence>
<dbReference type="PRINTS" id="PR00344">
    <property type="entry name" value="BCTRLSENSOR"/>
</dbReference>
<dbReference type="CDD" id="cd00082">
    <property type="entry name" value="HisKA"/>
    <property type="match status" value="1"/>
</dbReference>
<dbReference type="GO" id="GO:0000155">
    <property type="term" value="F:phosphorelay sensor kinase activity"/>
    <property type="evidence" value="ECO:0007669"/>
    <property type="project" value="InterPro"/>
</dbReference>
<dbReference type="EMBL" id="QEWP01000004">
    <property type="protein sequence ID" value="PWE00049.1"/>
    <property type="molecule type" value="Genomic_DNA"/>
</dbReference>
<keyword evidence="12" id="KW-1185">Reference proteome</keyword>
<evidence type="ECO:0000256" key="8">
    <source>
        <dbReference type="ARBA" id="ARBA00023012"/>
    </source>
</evidence>
<evidence type="ECO:0000256" key="9">
    <source>
        <dbReference type="SAM" id="Phobius"/>
    </source>
</evidence>
<keyword evidence="9" id="KW-0812">Transmembrane</keyword>
<dbReference type="PANTHER" id="PTHR43711">
    <property type="entry name" value="TWO-COMPONENT HISTIDINE KINASE"/>
    <property type="match status" value="1"/>
</dbReference>
<keyword evidence="5" id="KW-0547">Nucleotide-binding</keyword>
<evidence type="ECO:0000313" key="12">
    <source>
        <dbReference type="Proteomes" id="UP000244956"/>
    </source>
</evidence>
<dbReference type="OrthoDB" id="9796457at2"/>
<evidence type="ECO:0000256" key="1">
    <source>
        <dbReference type="ARBA" id="ARBA00000085"/>
    </source>
</evidence>
<comment type="catalytic activity">
    <reaction evidence="1">
        <text>ATP + protein L-histidine = ADP + protein N-phospho-L-histidine.</text>
        <dbReference type="EC" id="2.7.13.3"/>
    </reaction>
</comment>
<protein>
    <recommendedName>
        <fullName evidence="2">histidine kinase</fullName>
        <ecNumber evidence="2">2.7.13.3</ecNumber>
    </recommendedName>
</protein>
<reference evidence="11 12" key="1">
    <citation type="submission" date="2018-05" db="EMBL/GenBank/DDBJ databases">
        <title>Marinilabilia rubrum sp. nov., isolated from saltern sediment.</title>
        <authorList>
            <person name="Zhang R."/>
        </authorList>
    </citation>
    <scope>NUCLEOTIDE SEQUENCE [LARGE SCALE GENOMIC DNA]</scope>
    <source>
        <strain evidence="11 12">WTE16</strain>
    </source>
</reference>
<dbReference type="Pfam" id="PF00512">
    <property type="entry name" value="HisKA"/>
    <property type="match status" value="1"/>
</dbReference>
<gene>
    <name evidence="11" type="ORF">DDZ16_06715</name>
</gene>
<dbReference type="PANTHER" id="PTHR43711:SF31">
    <property type="entry name" value="HISTIDINE KINASE"/>
    <property type="match status" value="1"/>
</dbReference>
<evidence type="ECO:0000256" key="6">
    <source>
        <dbReference type="ARBA" id="ARBA00022777"/>
    </source>
</evidence>
<dbReference type="SMART" id="SM00387">
    <property type="entry name" value="HATPase_c"/>
    <property type="match status" value="1"/>
</dbReference>
<keyword evidence="8" id="KW-0902">Two-component regulatory system</keyword>
<dbReference type="SMART" id="SM00388">
    <property type="entry name" value="HisKA"/>
    <property type="match status" value="1"/>
</dbReference>
<dbReference type="SUPFAM" id="SSF47384">
    <property type="entry name" value="Homodimeric domain of signal transducing histidine kinase"/>
    <property type="match status" value="1"/>
</dbReference>
<keyword evidence="3" id="KW-0597">Phosphoprotein</keyword>
<dbReference type="InterPro" id="IPR003661">
    <property type="entry name" value="HisK_dim/P_dom"/>
</dbReference>
<organism evidence="11 12">
    <name type="scientific">Marinilabilia rubra</name>
    <dbReference type="NCBI Taxonomy" id="2162893"/>
    <lineage>
        <taxon>Bacteria</taxon>
        <taxon>Pseudomonadati</taxon>
        <taxon>Bacteroidota</taxon>
        <taxon>Bacteroidia</taxon>
        <taxon>Marinilabiliales</taxon>
        <taxon>Marinilabiliaceae</taxon>
        <taxon>Marinilabilia</taxon>
    </lineage>
</organism>
<feature type="transmembrane region" description="Helical" evidence="9">
    <location>
        <begin position="105"/>
        <end position="122"/>
    </location>
</feature>
<feature type="transmembrane region" description="Helical" evidence="9">
    <location>
        <begin position="44"/>
        <end position="68"/>
    </location>
</feature>
<dbReference type="Proteomes" id="UP000244956">
    <property type="component" value="Unassembled WGS sequence"/>
</dbReference>
<comment type="caution">
    <text evidence="11">The sequence shown here is derived from an EMBL/GenBank/DDBJ whole genome shotgun (WGS) entry which is preliminary data.</text>
</comment>
<keyword evidence="4" id="KW-0808">Transferase</keyword>
<evidence type="ECO:0000313" key="11">
    <source>
        <dbReference type="EMBL" id="PWE00049.1"/>
    </source>
</evidence>
<dbReference type="AlphaFoldDB" id="A0A2U2BAF4"/>
<evidence type="ECO:0000256" key="7">
    <source>
        <dbReference type="ARBA" id="ARBA00022840"/>
    </source>
</evidence>
<name>A0A2U2BAF4_9BACT</name>
<evidence type="ECO:0000256" key="5">
    <source>
        <dbReference type="ARBA" id="ARBA00022741"/>
    </source>
</evidence>
<keyword evidence="9" id="KW-0472">Membrane</keyword>
<feature type="transmembrane region" description="Helical" evidence="9">
    <location>
        <begin position="162"/>
        <end position="183"/>
    </location>
</feature>
<keyword evidence="7" id="KW-0067">ATP-binding</keyword>
<dbReference type="InterPro" id="IPR005467">
    <property type="entry name" value="His_kinase_dom"/>
</dbReference>
<keyword evidence="6 11" id="KW-0418">Kinase</keyword>
<dbReference type="InterPro" id="IPR036890">
    <property type="entry name" value="HATPase_C_sf"/>
</dbReference>
<keyword evidence="9" id="KW-1133">Transmembrane helix</keyword>
<dbReference type="Gene3D" id="1.10.287.130">
    <property type="match status" value="1"/>
</dbReference>
<evidence type="ECO:0000256" key="2">
    <source>
        <dbReference type="ARBA" id="ARBA00012438"/>
    </source>
</evidence>
<proteinExistence type="predicted"/>
<dbReference type="EC" id="2.7.13.3" evidence="2"/>
<dbReference type="PROSITE" id="PS50109">
    <property type="entry name" value="HIS_KIN"/>
    <property type="match status" value="1"/>
</dbReference>
<evidence type="ECO:0000259" key="10">
    <source>
        <dbReference type="PROSITE" id="PS50109"/>
    </source>
</evidence>
<accession>A0A2U2BAF4</accession>
<dbReference type="InterPro" id="IPR003594">
    <property type="entry name" value="HATPase_dom"/>
</dbReference>
<dbReference type="SUPFAM" id="SSF55874">
    <property type="entry name" value="ATPase domain of HSP90 chaperone/DNA topoisomerase II/histidine kinase"/>
    <property type="match status" value="1"/>
</dbReference>
<dbReference type="InterPro" id="IPR050736">
    <property type="entry name" value="Sensor_HK_Regulatory"/>
</dbReference>
<dbReference type="InterPro" id="IPR036097">
    <property type="entry name" value="HisK_dim/P_sf"/>
</dbReference>
<feature type="transmembrane region" description="Helical" evidence="9">
    <location>
        <begin position="20"/>
        <end position="38"/>
    </location>
</feature>
<dbReference type="GO" id="GO:0005524">
    <property type="term" value="F:ATP binding"/>
    <property type="evidence" value="ECO:0007669"/>
    <property type="project" value="UniProtKB-KW"/>
</dbReference>
<feature type="transmembrane region" description="Helical" evidence="9">
    <location>
        <begin position="80"/>
        <end position="99"/>
    </location>
</feature>
<evidence type="ECO:0000256" key="3">
    <source>
        <dbReference type="ARBA" id="ARBA00022553"/>
    </source>
</evidence>
<feature type="transmembrane region" description="Helical" evidence="9">
    <location>
        <begin position="129"/>
        <end position="147"/>
    </location>
</feature>
<evidence type="ECO:0000256" key="4">
    <source>
        <dbReference type="ARBA" id="ARBA00022679"/>
    </source>
</evidence>
<dbReference type="InterPro" id="IPR004358">
    <property type="entry name" value="Sig_transdc_His_kin-like_C"/>
</dbReference>